<proteinExistence type="predicted"/>
<reference evidence="3" key="1">
    <citation type="submission" date="2013-08" db="EMBL/GenBank/DDBJ databases">
        <title>Genome sequencing of Arenimonas donghaensis.</title>
        <authorList>
            <person name="Chen F."/>
            <person name="Wang G."/>
        </authorList>
    </citation>
    <scope>NUCLEOTIDE SEQUENCE [LARGE SCALE GENOMIC DNA]</scope>
    <source>
        <strain evidence="3">HO3-R19</strain>
    </source>
</reference>
<comment type="caution">
    <text evidence="2">The sequence shown here is derived from an EMBL/GenBank/DDBJ whole genome shotgun (WGS) entry which is preliminary data.</text>
</comment>
<evidence type="ECO:0000313" key="3">
    <source>
        <dbReference type="Proteomes" id="UP000029085"/>
    </source>
</evidence>
<name>A0A087MM15_9GAMM</name>
<gene>
    <name evidence="2" type="ORF">N788_01735</name>
</gene>
<feature type="signal peptide" evidence="1">
    <location>
        <begin position="1"/>
        <end position="28"/>
    </location>
</feature>
<reference evidence="2 3" key="2">
    <citation type="journal article" date="2015" name="Stand. Genomic Sci.">
        <title>High quality draft genomic sequence of Arenimonas donghaensis DSM 18148(T).</title>
        <authorList>
            <person name="Chen F."/>
            <person name="Wang H."/>
            <person name="Cao Y."/>
            <person name="Li X."/>
            <person name="Wang G."/>
        </authorList>
    </citation>
    <scope>NUCLEOTIDE SEQUENCE [LARGE SCALE GENOMIC DNA]</scope>
    <source>
        <strain evidence="2 3">HO3-R19</strain>
    </source>
</reference>
<evidence type="ECO:0000256" key="1">
    <source>
        <dbReference type="SAM" id="SignalP"/>
    </source>
</evidence>
<dbReference type="Proteomes" id="UP000029085">
    <property type="component" value="Unassembled WGS sequence"/>
</dbReference>
<dbReference type="EMBL" id="AVCJ01000001">
    <property type="protein sequence ID" value="KFL37918.1"/>
    <property type="molecule type" value="Genomic_DNA"/>
</dbReference>
<dbReference type="AlphaFoldDB" id="A0A087MM15"/>
<protein>
    <submittedName>
        <fullName evidence="2">Uncharacterized protein</fullName>
    </submittedName>
</protein>
<keyword evidence="1" id="KW-0732">Signal</keyword>
<accession>A0A087MM15</accession>
<keyword evidence="3" id="KW-1185">Reference proteome</keyword>
<dbReference type="PATRIC" id="fig|1121014.3.peg.325"/>
<dbReference type="STRING" id="1121014.N788_01735"/>
<feature type="chain" id="PRO_5001826412" evidence="1">
    <location>
        <begin position="29"/>
        <end position="635"/>
    </location>
</feature>
<evidence type="ECO:0000313" key="2">
    <source>
        <dbReference type="EMBL" id="KFL37918.1"/>
    </source>
</evidence>
<organism evidence="2 3">
    <name type="scientific">Arenimonas donghaensis DSM 18148 = HO3-R19</name>
    <dbReference type="NCBI Taxonomy" id="1121014"/>
    <lineage>
        <taxon>Bacteria</taxon>
        <taxon>Pseudomonadati</taxon>
        <taxon>Pseudomonadota</taxon>
        <taxon>Gammaproteobacteria</taxon>
        <taxon>Lysobacterales</taxon>
        <taxon>Lysobacteraceae</taxon>
        <taxon>Arenimonas</taxon>
    </lineage>
</organism>
<sequence length="635" mass="68377">MPQRNPPVTAWRSVLAAVAVAFAPMAQAAGWDIQTFRVVDADPRSGLPLDMNPTIDFSGDEAFLVALMETYFNDVGREYQALGLAAPSLPVFDDGQGGKAYAVHLNDYPDQRRDGSQQTRARYATDNLYIEIDASRALSGSELSEQLLEDIAHELFHAVQRSYRGNPGATHGDWIIEGQAQALGMDTARKLRGADVHAGTQDDYRLGGREYFLSLPTQVHDETYRTASFWRYLAEALPSGYGYLAALFAVPFETAGENADLLWLDEGLRSSTGEGLALHYANFVVSVAGYVPGRLTRAPSGTPEAAREKWLERLFGSCPTGNLTERSPVGVVRSRLQKNAARCFNAYIEPSVTASASAQGGSALLRRVRSRRNNNQVDLLVRAQAPTVAALEALSIGHAGSKASQPANVAPAADGDGYTATWGFGVEAGKPQTFIVSNIAGLPTTSQEQEVYFDLLTSSAHMTGAGSGLSGTIGGPVNLRFDRFPSRDILATDVESTLKAGIDRPCMLRLLMTQTDGEARFALQVDHAGPIRPGSFSVTRGQAPEKTPGNFIGYFSFGTGRDTAAYGMEGGTVELTAFGPHLVQGKASVLGRLPARGYGDAPPAWPETLSVRTEFTIIPRVNLDSPLFKHNYCFE</sequence>